<evidence type="ECO:0000313" key="1">
    <source>
        <dbReference type="EMBL" id="OGG52386.1"/>
    </source>
</evidence>
<dbReference type="Pfam" id="PF02452">
    <property type="entry name" value="PemK_toxin"/>
    <property type="match status" value="1"/>
</dbReference>
<gene>
    <name evidence="1" type="ORF">A2851_05035</name>
</gene>
<accession>A0A1F6CT84</accession>
<reference evidence="1 2" key="1">
    <citation type="journal article" date="2016" name="Nat. Commun.">
        <title>Thousands of microbial genomes shed light on interconnected biogeochemical processes in an aquifer system.</title>
        <authorList>
            <person name="Anantharaman K."/>
            <person name="Brown C.T."/>
            <person name="Hug L.A."/>
            <person name="Sharon I."/>
            <person name="Castelle C.J."/>
            <person name="Probst A.J."/>
            <person name="Thomas B.C."/>
            <person name="Singh A."/>
            <person name="Wilkins M.J."/>
            <person name="Karaoz U."/>
            <person name="Brodie E.L."/>
            <person name="Williams K.H."/>
            <person name="Hubbard S.S."/>
            <person name="Banfield J.F."/>
        </authorList>
    </citation>
    <scope>NUCLEOTIDE SEQUENCE [LARGE SCALE GENOMIC DNA]</scope>
</reference>
<sequence length="120" mass="13687">MTTYKRGQIVLVPFPFTDFSTLKQRSALVLSPTAYNRKQNDVIIVAITSQLESYKNRKDVYRIDGQEQRDSGLPRPGIVRPDKITVVDQRLIRRILGTLPQPTVDRIAELTARAIGYMRA</sequence>
<evidence type="ECO:0000313" key="2">
    <source>
        <dbReference type="Proteomes" id="UP000176863"/>
    </source>
</evidence>
<dbReference type="SUPFAM" id="SSF50118">
    <property type="entry name" value="Cell growth inhibitor/plasmid maintenance toxic component"/>
    <property type="match status" value="1"/>
</dbReference>
<name>A0A1F6CT84_9BACT</name>
<dbReference type="InterPro" id="IPR011067">
    <property type="entry name" value="Plasmid_toxin/cell-grow_inhib"/>
</dbReference>
<dbReference type="Proteomes" id="UP000176863">
    <property type="component" value="Unassembled WGS sequence"/>
</dbReference>
<dbReference type="STRING" id="1798480.A2851_05035"/>
<dbReference type="EMBL" id="MFKT01000029">
    <property type="protein sequence ID" value="OGG52386.1"/>
    <property type="molecule type" value="Genomic_DNA"/>
</dbReference>
<protein>
    <recommendedName>
        <fullName evidence="3">MazF family transcriptional regulator</fullName>
    </recommendedName>
</protein>
<organism evidence="1 2">
    <name type="scientific">Candidatus Kaiserbacteria bacterium RIFCSPHIGHO2_01_FULL_53_29</name>
    <dbReference type="NCBI Taxonomy" id="1798480"/>
    <lineage>
        <taxon>Bacteria</taxon>
        <taxon>Candidatus Kaiseribacteriota</taxon>
    </lineage>
</organism>
<comment type="caution">
    <text evidence="1">The sequence shown here is derived from an EMBL/GenBank/DDBJ whole genome shotgun (WGS) entry which is preliminary data.</text>
</comment>
<dbReference type="GO" id="GO:0003677">
    <property type="term" value="F:DNA binding"/>
    <property type="evidence" value="ECO:0007669"/>
    <property type="project" value="InterPro"/>
</dbReference>
<proteinExistence type="predicted"/>
<dbReference type="AlphaFoldDB" id="A0A1F6CT84"/>
<dbReference type="InterPro" id="IPR003477">
    <property type="entry name" value="PemK-like"/>
</dbReference>
<evidence type="ECO:0008006" key="3">
    <source>
        <dbReference type="Google" id="ProtNLM"/>
    </source>
</evidence>
<dbReference type="Gene3D" id="2.30.30.110">
    <property type="match status" value="1"/>
</dbReference>